<dbReference type="Gene3D" id="3.60.110.10">
    <property type="entry name" value="Carbon-nitrogen hydrolase"/>
    <property type="match status" value="1"/>
</dbReference>
<accession>A0A2M8P183</accession>
<dbReference type="PANTHER" id="PTHR23088:SF27">
    <property type="entry name" value="DEAMINATED GLUTATHIONE AMIDASE"/>
    <property type="match status" value="1"/>
</dbReference>
<feature type="domain" description="CN hydrolase" evidence="2">
    <location>
        <begin position="1"/>
        <end position="229"/>
    </location>
</feature>
<dbReference type="PROSITE" id="PS50263">
    <property type="entry name" value="CN_HYDROLASE"/>
    <property type="match status" value="1"/>
</dbReference>
<reference evidence="3 4" key="1">
    <citation type="submission" date="2017-11" db="EMBL/GenBank/DDBJ databases">
        <title>Evolution of Phototrophy in the Chloroflexi Phylum Driven by Horizontal Gene Transfer.</title>
        <authorList>
            <person name="Ward L.M."/>
            <person name="Hemp J."/>
            <person name="Shih P.M."/>
            <person name="Mcglynn S.E."/>
            <person name="Fischer W."/>
        </authorList>
    </citation>
    <scope>NUCLEOTIDE SEQUENCE [LARGE SCALE GENOMIC DNA]</scope>
    <source>
        <strain evidence="3">CP2_2F</strain>
    </source>
</reference>
<evidence type="ECO:0000313" key="3">
    <source>
        <dbReference type="EMBL" id="PJF31303.1"/>
    </source>
</evidence>
<dbReference type="AlphaFoldDB" id="A0A2M8P183"/>
<dbReference type="Pfam" id="PF00795">
    <property type="entry name" value="CN_hydrolase"/>
    <property type="match status" value="1"/>
</dbReference>
<dbReference type="EMBL" id="PGTK01000004">
    <property type="protein sequence ID" value="PJF31303.1"/>
    <property type="molecule type" value="Genomic_DNA"/>
</dbReference>
<evidence type="ECO:0000313" key="4">
    <source>
        <dbReference type="Proteomes" id="UP000228921"/>
    </source>
</evidence>
<dbReference type="PROSITE" id="PS01227">
    <property type="entry name" value="UPF0012"/>
    <property type="match status" value="1"/>
</dbReference>
<proteinExistence type="inferred from homology"/>
<name>A0A2M8P183_9CHLR</name>
<dbReference type="GO" id="GO:0016787">
    <property type="term" value="F:hydrolase activity"/>
    <property type="evidence" value="ECO:0007669"/>
    <property type="project" value="UniProtKB-KW"/>
</dbReference>
<dbReference type="SUPFAM" id="SSF56317">
    <property type="entry name" value="Carbon-nitrogen hydrolase"/>
    <property type="match status" value="1"/>
</dbReference>
<dbReference type="InterPro" id="IPR036526">
    <property type="entry name" value="C-N_Hydrolase_sf"/>
</dbReference>
<dbReference type="PANTHER" id="PTHR23088">
    <property type="entry name" value="NITRILASE-RELATED"/>
    <property type="match status" value="1"/>
</dbReference>
<dbReference type="Proteomes" id="UP000228921">
    <property type="component" value="Unassembled WGS sequence"/>
</dbReference>
<comment type="caution">
    <text evidence="3">The sequence shown here is derived from an EMBL/GenBank/DDBJ whole genome shotgun (WGS) entry which is preliminary data.</text>
</comment>
<evidence type="ECO:0000259" key="2">
    <source>
        <dbReference type="PROSITE" id="PS50263"/>
    </source>
</evidence>
<dbReference type="InterPro" id="IPR003010">
    <property type="entry name" value="C-N_Hydrolase"/>
</dbReference>
<comment type="similarity">
    <text evidence="1">Belongs to the carbon-nitrogen hydrolase superfamily. NIT1/NIT2 family.</text>
</comment>
<dbReference type="InterPro" id="IPR001110">
    <property type="entry name" value="UPF0012_CS"/>
</dbReference>
<dbReference type="CDD" id="cd07583">
    <property type="entry name" value="nitrilase_5"/>
    <property type="match status" value="1"/>
</dbReference>
<sequence>MNIKDGDPRKNWATMQALTEESARRGAELVVFPELWDNGYMLEKSKEVASPLAGGLFAQVAALSRAQKLFILGSMLEKRGVGVYNSMAVFSPQAGVLGVYRKVHLFEPMGEGQYLTAGEAPLSVDLPWGTLGCAICYDLRFPELFRRYFIDGAKLIVIPAEWPEARIEHWRALLRARAIENQAFVIGCNRVGEYNGTRFGGHSMIIDPWGDLVAEVGDEEMLLTVRINTDLVSEVQSRLPVLNDRRPNVYGI</sequence>
<gene>
    <name evidence="3" type="ORF">CUN51_05160</name>
</gene>
<evidence type="ECO:0000256" key="1">
    <source>
        <dbReference type="ARBA" id="ARBA00010613"/>
    </source>
</evidence>
<organism evidence="3 4">
    <name type="scientific">Candidatus Thermofonsia Clade 1 bacterium</name>
    <dbReference type="NCBI Taxonomy" id="2364210"/>
    <lineage>
        <taxon>Bacteria</taxon>
        <taxon>Bacillati</taxon>
        <taxon>Chloroflexota</taxon>
        <taxon>Candidatus Thermofontia</taxon>
        <taxon>Candidatus Thermofonsia Clade 1</taxon>
    </lineage>
</organism>
<keyword evidence="3" id="KW-0378">Hydrolase</keyword>
<protein>
    <submittedName>
        <fullName evidence="3">Carbon-nitrogen hydrolase</fullName>
    </submittedName>
</protein>